<evidence type="ECO:0000313" key="3">
    <source>
        <dbReference type="Proteomes" id="UP000813461"/>
    </source>
</evidence>
<reference evidence="2" key="1">
    <citation type="journal article" date="2021" name="Nat. Commun.">
        <title>Genetic determinants of endophytism in the Arabidopsis root mycobiome.</title>
        <authorList>
            <person name="Mesny F."/>
            <person name="Miyauchi S."/>
            <person name="Thiergart T."/>
            <person name="Pickel B."/>
            <person name="Atanasova L."/>
            <person name="Karlsson M."/>
            <person name="Huettel B."/>
            <person name="Barry K.W."/>
            <person name="Haridas S."/>
            <person name="Chen C."/>
            <person name="Bauer D."/>
            <person name="Andreopoulos W."/>
            <person name="Pangilinan J."/>
            <person name="LaButti K."/>
            <person name="Riley R."/>
            <person name="Lipzen A."/>
            <person name="Clum A."/>
            <person name="Drula E."/>
            <person name="Henrissat B."/>
            <person name="Kohler A."/>
            <person name="Grigoriev I.V."/>
            <person name="Martin F.M."/>
            <person name="Hacquard S."/>
        </authorList>
    </citation>
    <scope>NUCLEOTIDE SEQUENCE</scope>
    <source>
        <strain evidence="2">MPI-SDFR-AT-0120</strain>
    </source>
</reference>
<sequence>MASSDRVGRLVCRAYPNLGIPALYVHNLTGIKDADSLLCKPPLIHPATPDVLPKLRQWNPEVAAAFLEKGDAVKDIPFKLITRSPTWASSEIDSFVAISYCWQNEHWSVPARFSSTPVDWSFPLCPSMLRALLSCVDAREAIWIDQLCIDQQDQSQKALAISSMDTIYRNALRVLILLEDFDIDVEVERSLNLLADSPAEPENITTEKIYITPTAFSENYSTCFTHGSTASLVQFSVDLFDTCRWFSRAWCCQEYQLNKERIFLFVGHKSPCLALDSTFFTNFHAQYSQTDTASGLDGLDLHPGFQMFSFGIGVNHPDEFNQFILPSLFVELERLQCLHLRDIISIVLNTTGIFLSFDKDVASRAQCQFILGLILLSVGCPMVLDSIGPPLYKWPMPSYQGIIRWPVDDDFRYHADDWGVARLTSSSNFGYIRHDSIALDLFIFKPHPKSPASASIQVATLLWKASILSMRNVGIETLAAAVEIGLSWMARTTRDVLEWTSKGQLAKRAELVKVWKILAGDEIWQPERRIELVKSVEMLAGTETKAPDETPAVGNIEDVQDVVLSLLEHLRYVKRTAPMIVSLNKESTRHAIVFIPLRFSEAILCSSAHLSFAIPAVLNNPTTACLRRLWILSTSKISKSMLSIVGQGFYIGEQLDSDDEVTLVHNITVVGRWSDELNVYESEDEWSEDLGTAANLGLEWDSDGGRW</sequence>
<dbReference type="Pfam" id="PF06985">
    <property type="entry name" value="HET"/>
    <property type="match status" value="1"/>
</dbReference>
<feature type="domain" description="Heterokaryon incompatibility" evidence="1">
    <location>
        <begin position="95"/>
        <end position="254"/>
    </location>
</feature>
<organism evidence="2 3">
    <name type="scientific">Paraphoma chrysanthemicola</name>
    <dbReference type="NCBI Taxonomy" id="798071"/>
    <lineage>
        <taxon>Eukaryota</taxon>
        <taxon>Fungi</taxon>
        <taxon>Dikarya</taxon>
        <taxon>Ascomycota</taxon>
        <taxon>Pezizomycotina</taxon>
        <taxon>Dothideomycetes</taxon>
        <taxon>Pleosporomycetidae</taxon>
        <taxon>Pleosporales</taxon>
        <taxon>Pleosporineae</taxon>
        <taxon>Phaeosphaeriaceae</taxon>
        <taxon>Paraphoma</taxon>
    </lineage>
</organism>
<dbReference type="Proteomes" id="UP000813461">
    <property type="component" value="Unassembled WGS sequence"/>
</dbReference>
<accession>A0A8K0VTN4</accession>
<protein>
    <submittedName>
        <fullName evidence="2">Heterokaryon incompatibility protein-domain-containing protein</fullName>
    </submittedName>
</protein>
<dbReference type="InterPro" id="IPR010730">
    <property type="entry name" value="HET"/>
</dbReference>
<dbReference type="EMBL" id="JAGMVJ010000020">
    <property type="protein sequence ID" value="KAH7074975.1"/>
    <property type="molecule type" value="Genomic_DNA"/>
</dbReference>
<proteinExistence type="predicted"/>
<gene>
    <name evidence="2" type="ORF">FB567DRAFT_596926</name>
</gene>
<dbReference type="AlphaFoldDB" id="A0A8K0VTN4"/>
<comment type="caution">
    <text evidence="2">The sequence shown here is derived from an EMBL/GenBank/DDBJ whole genome shotgun (WGS) entry which is preliminary data.</text>
</comment>
<dbReference type="InterPro" id="IPR052895">
    <property type="entry name" value="HetReg/Transcr_Mod"/>
</dbReference>
<dbReference type="PANTHER" id="PTHR24148:SF73">
    <property type="entry name" value="HET DOMAIN PROTEIN (AFU_ORTHOLOGUE AFUA_8G01020)"/>
    <property type="match status" value="1"/>
</dbReference>
<dbReference type="PANTHER" id="PTHR24148">
    <property type="entry name" value="ANKYRIN REPEAT DOMAIN-CONTAINING PROTEIN 39 HOMOLOG-RELATED"/>
    <property type="match status" value="1"/>
</dbReference>
<evidence type="ECO:0000259" key="1">
    <source>
        <dbReference type="Pfam" id="PF06985"/>
    </source>
</evidence>
<dbReference type="OrthoDB" id="270167at2759"/>
<keyword evidence="3" id="KW-1185">Reference proteome</keyword>
<evidence type="ECO:0000313" key="2">
    <source>
        <dbReference type="EMBL" id="KAH7074975.1"/>
    </source>
</evidence>
<name>A0A8K0VTN4_9PLEO</name>